<proteinExistence type="predicted"/>
<keyword evidence="4" id="KW-1185">Reference proteome</keyword>
<dbReference type="InterPro" id="IPR036938">
    <property type="entry name" value="PAP2/HPO_sf"/>
</dbReference>
<dbReference type="EMBL" id="CP060394">
    <property type="protein sequence ID" value="QNI30591.1"/>
    <property type="molecule type" value="Genomic_DNA"/>
</dbReference>
<feature type="domain" description="Inositolphosphotransferase Aur1/Ipt1" evidence="2">
    <location>
        <begin position="118"/>
        <end position="263"/>
    </location>
</feature>
<dbReference type="Pfam" id="PF14378">
    <property type="entry name" value="PAP2_3"/>
    <property type="match status" value="1"/>
</dbReference>
<dbReference type="RefSeq" id="WP_186740578.1">
    <property type="nucleotide sequence ID" value="NZ_CP060394.1"/>
</dbReference>
<sequence>MRTSEWIQAGFATILAVAAWIRPLPAGRRRIVTLLAVLALLAIAAARSSQRVFDPYSVSVLRDWLPVVLMLVPYWQTGQFFMGPNEKIQSWLIKTDRSLLNVVPHLGGAFDRLTRGSIEWAYMFCYPLVPLGLGVLYAAGLRQYTSTYWFLVLVPTYVCYGITPFVPALPPRSIHAEPKAAANKGRVLNLWLLKYGSIHAISFPSAHVASALAVSLVLLHFVPIAGVVFLVVAFAIAVAAVVGGYHYAIDVLLGAAMALIVAAAWFSHLIPSTLITAPAMALAAGF</sequence>
<gene>
    <name evidence="3" type="ORF">H7849_15765</name>
</gene>
<feature type="transmembrane region" description="Helical" evidence="1">
    <location>
        <begin position="147"/>
        <end position="169"/>
    </location>
</feature>
<evidence type="ECO:0000313" key="3">
    <source>
        <dbReference type="EMBL" id="QNI30591.1"/>
    </source>
</evidence>
<evidence type="ECO:0000256" key="1">
    <source>
        <dbReference type="SAM" id="Phobius"/>
    </source>
</evidence>
<keyword evidence="1" id="KW-0472">Membrane</keyword>
<reference evidence="3 4" key="1">
    <citation type="submission" date="2020-08" db="EMBL/GenBank/DDBJ databases">
        <title>Edaphobacter telluris sp. nov. and Acidobacterium dinghuensis sp. nov., two acidobacteria isolated from forest soil.</title>
        <authorList>
            <person name="Fu J."/>
            <person name="Qiu L."/>
        </authorList>
    </citation>
    <scope>NUCLEOTIDE SEQUENCE [LARGE SCALE GENOMIC DNA]</scope>
    <source>
        <strain evidence="3">4Y35</strain>
    </source>
</reference>
<dbReference type="Gene3D" id="1.20.144.10">
    <property type="entry name" value="Phosphatidic acid phosphatase type 2/haloperoxidase"/>
    <property type="match status" value="1"/>
</dbReference>
<dbReference type="GO" id="GO:0016020">
    <property type="term" value="C:membrane"/>
    <property type="evidence" value="ECO:0007669"/>
    <property type="project" value="UniProtKB-SubCell"/>
</dbReference>
<evidence type="ECO:0000259" key="2">
    <source>
        <dbReference type="Pfam" id="PF14378"/>
    </source>
</evidence>
<feature type="transmembrane region" description="Helical" evidence="1">
    <location>
        <begin position="6"/>
        <end position="24"/>
    </location>
</feature>
<evidence type="ECO:0000313" key="4">
    <source>
        <dbReference type="Proteomes" id="UP000515312"/>
    </source>
</evidence>
<dbReference type="AlphaFoldDB" id="A0A7G8BDH1"/>
<protein>
    <submittedName>
        <fullName evidence="3">Phosphatase PAP2 family protein</fullName>
    </submittedName>
</protein>
<dbReference type="SUPFAM" id="SSF48317">
    <property type="entry name" value="Acid phosphatase/Vanadium-dependent haloperoxidase"/>
    <property type="match status" value="1"/>
</dbReference>
<keyword evidence="1" id="KW-1133">Transmembrane helix</keyword>
<name>A0A7G8BDH1_9BACT</name>
<keyword evidence="1" id="KW-0812">Transmembrane</keyword>
<dbReference type="Proteomes" id="UP000515312">
    <property type="component" value="Chromosome"/>
</dbReference>
<dbReference type="KEGG" id="adin:H7849_15765"/>
<organism evidence="3 4">
    <name type="scientific">Alloacidobacterium dinghuense</name>
    <dbReference type="NCBI Taxonomy" id="2763107"/>
    <lineage>
        <taxon>Bacteria</taxon>
        <taxon>Pseudomonadati</taxon>
        <taxon>Acidobacteriota</taxon>
        <taxon>Terriglobia</taxon>
        <taxon>Terriglobales</taxon>
        <taxon>Acidobacteriaceae</taxon>
        <taxon>Alloacidobacterium</taxon>
    </lineage>
</organism>
<accession>A0A7G8BDH1</accession>
<feature type="transmembrane region" description="Helical" evidence="1">
    <location>
        <begin position="120"/>
        <end position="141"/>
    </location>
</feature>
<feature type="transmembrane region" description="Helical" evidence="1">
    <location>
        <begin position="190"/>
        <end position="218"/>
    </location>
</feature>
<dbReference type="InterPro" id="IPR026841">
    <property type="entry name" value="Aur1/Ipt1"/>
</dbReference>
<feature type="transmembrane region" description="Helical" evidence="1">
    <location>
        <begin position="31"/>
        <end position="49"/>
    </location>
</feature>
<feature type="transmembrane region" description="Helical" evidence="1">
    <location>
        <begin position="224"/>
        <end position="244"/>
    </location>
</feature>
<feature type="transmembrane region" description="Helical" evidence="1">
    <location>
        <begin position="251"/>
        <end position="270"/>
    </location>
</feature>